<dbReference type="InterPro" id="IPR026877">
    <property type="entry name" value="DXPR_C"/>
</dbReference>
<feature type="domain" description="1-deoxy-D-xylulose 5-phosphate reductoisomerase N-terminal" evidence="10">
    <location>
        <begin position="4"/>
        <end position="125"/>
    </location>
</feature>
<evidence type="ECO:0000259" key="11">
    <source>
        <dbReference type="Pfam" id="PF08436"/>
    </source>
</evidence>
<feature type="binding site" evidence="9">
    <location>
        <position position="145"/>
    </location>
    <ligand>
        <name>Mn(2+)</name>
        <dbReference type="ChEBI" id="CHEBI:29035"/>
    </ligand>
</feature>
<feature type="binding site" evidence="9">
    <location>
        <position position="145"/>
    </location>
    <ligand>
        <name>1-deoxy-D-xylulose 5-phosphate</name>
        <dbReference type="ChEBI" id="CHEBI:57792"/>
    </ligand>
</feature>
<comment type="pathway">
    <text evidence="1 9">Isoprenoid biosynthesis; isopentenyl diphosphate biosynthesis via DXP pathway; isopentenyl diphosphate from 1-deoxy-D-xylulose 5-phosphate: step 1/6.</text>
</comment>
<reference evidence="13 14" key="1">
    <citation type="submission" date="2009-06" db="EMBL/GenBank/DDBJ databases">
        <title>Complete sequence of Thermotogales bacterium TBF 19.5.1.</title>
        <authorList>
            <consortium name="US DOE Joint Genome Institute"/>
            <person name="Lucas S."/>
            <person name="Copeland A."/>
            <person name="Lapidus A."/>
            <person name="Glavina del Rio T."/>
            <person name="Tice H."/>
            <person name="Bruce D."/>
            <person name="Goodwin L."/>
            <person name="Pitluck S."/>
            <person name="Chertkov O."/>
            <person name="Brettin T."/>
            <person name="Detter J.C."/>
            <person name="Han C."/>
            <person name="Schmutz J."/>
            <person name="Larimer F."/>
            <person name="Land M."/>
            <person name="Hauser L."/>
            <person name="Kyrpides N."/>
            <person name="Ovchinnikova G."/>
            <person name="Noll K."/>
        </authorList>
    </citation>
    <scope>NUCLEOTIDE SEQUENCE [LARGE SCALE GENOMIC DNA]</scope>
    <source>
        <strain evidence="14">ATCC BAA-1733 / DSM 21960 / TBF 19.5.1</strain>
    </source>
</reference>
<evidence type="ECO:0000313" key="14">
    <source>
        <dbReference type="Proteomes" id="UP000002382"/>
    </source>
</evidence>
<evidence type="ECO:0000256" key="3">
    <source>
        <dbReference type="ARBA" id="ARBA00022723"/>
    </source>
</evidence>
<feature type="domain" description="1-deoxy-D-xylulose 5-phosphate reductoisomerase C-terminal" evidence="11">
    <location>
        <begin position="139"/>
        <end position="220"/>
    </location>
</feature>
<keyword evidence="7 9" id="KW-0414">Isoprene biosynthesis</keyword>
<evidence type="ECO:0000256" key="9">
    <source>
        <dbReference type="HAMAP-Rule" id="MF_00183"/>
    </source>
</evidence>
<dbReference type="GO" id="GO:0070402">
    <property type="term" value="F:NADPH binding"/>
    <property type="evidence" value="ECO:0007669"/>
    <property type="project" value="InterPro"/>
</dbReference>
<feature type="domain" description="DXP reductoisomerase C-terminal" evidence="12">
    <location>
        <begin position="252"/>
        <end position="366"/>
    </location>
</feature>
<keyword evidence="9" id="KW-0460">Magnesium</keyword>
<feature type="binding site" evidence="9">
    <location>
        <position position="144"/>
    </location>
    <ligand>
        <name>1-deoxy-D-xylulose 5-phosphate</name>
        <dbReference type="ChEBI" id="CHEBI:57792"/>
    </ligand>
</feature>
<dbReference type="PANTHER" id="PTHR30525:SF0">
    <property type="entry name" value="1-DEOXY-D-XYLULOSE 5-PHOSPHATE REDUCTOISOMERASE, CHLOROPLASTIC"/>
    <property type="match status" value="1"/>
</dbReference>
<comment type="similarity">
    <text evidence="2 9">Belongs to the DXR family.</text>
</comment>
<dbReference type="GO" id="GO:0030604">
    <property type="term" value="F:1-deoxy-D-xylulose-5-phosphate reductoisomerase activity"/>
    <property type="evidence" value="ECO:0007669"/>
    <property type="project" value="UniProtKB-UniRule"/>
</dbReference>
<evidence type="ECO:0000259" key="10">
    <source>
        <dbReference type="Pfam" id="PF02670"/>
    </source>
</evidence>
<evidence type="ECO:0000256" key="6">
    <source>
        <dbReference type="ARBA" id="ARBA00023211"/>
    </source>
</evidence>
<feature type="binding site" evidence="9">
    <location>
        <position position="37"/>
    </location>
    <ligand>
        <name>NADPH</name>
        <dbReference type="ChEBI" id="CHEBI:57783"/>
    </ligand>
</feature>
<feature type="binding site" evidence="9">
    <location>
        <position position="12"/>
    </location>
    <ligand>
        <name>NADPH</name>
        <dbReference type="ChEBI" id="CHEBI:57783"/>
    </ligand>
</feature>
<dbReference type="eggNOG" id="COG0743">
    <property type="taxonomic scope" value="Bacteria"/>
</dbReference>
<dbReference type="SUPFAM" id="SSF55347">
    <property type="entry name" value="Glyceraldehyde-3-phosphate dehydrogenase-like, C-terminal domain"/>
    <property type="match status" value="1"/>
</dbReference>
<dbReference type="Gene3D" id="3.40.50.720">
    <property type="entry name" value="NAD(P)-binding Rossmann-like Domain"/>
    <property type="match status" value="1"/>
</dbReference>
<dbReference type="EC" id="1.1.1.267" evidence="9"/>
<dbReference type="PANTHER" id="PTHR30525">
    <property type="entry name" value="1-DEOXY-D-XYLULOSE 5-PHOSPHATE REDUCTOISOMERASE"/>
    <property type="match status" value="1"/>
</dbReference>
<comment type="cofactor">
    <cofactor evidence="9">
        <name>Mg(2+)</name>
        <dbReference type="ChEBI" id="CHEBI:18420"/>
    </cofactor>
    <cofactor evidence="9">
        <name>Mn(2+)</name>
        <dbReference type="ChEBI" id="CHEBI:29035"/>
    </cofactor>
</comment>
<keyword evidence="6 9" id="KW-0464">Manganese</keyword>
<protein>
    <recommendedName>
        <fullName evidence="9">1-deoxy-D-xylulose 5-phosphate reductoisomerase</fullName>
        <shortName evidence="9">DXP reductoisomerase</shortName>
        <ecNumber evidence="9">1.1.1.267</ecNumber>
    </recommendedName>
    <alternativeName>
        <fullName evidence="9">1-deoxyxylulose-5-phosphate reductoisomerase</fullName>
    </alternativeName>
    <alternativeName>
        <fullName evidence="9">2-C-methyl-D-erythritol 4-phosphate synthase</fullName>
    </alternativeName>
</protein>
<dbReference type="InterPro" id="IPR013644">
    <property type="entry name" value="DXP_reductoisomerase_C"/>
</dbReference>
<name>C5CGN6_KOSOT</name>
<dbReference type="RefSeq" id="WP_015868280.1">
    <property type="nucleotide sequence ID" value="NC_012785.1"/>
</dbReference>
<feature type="binding site" evidence="9">
    <location>
        <position position="13"/>
    </location>
    <ligand>
        <name>NADPH</name>
        <dbReference type="ChEBI" id="CHEBI:57783"/>
    </ligand>
</feature>
<evidence type="ECO:0000256" key="4">
    <source>
        <dbReference type="ARBA" id="ARBA00022857"/>
    </source>
</evidence>
<accession>C5CGN6</accession>
<feature type="binding site" evidence="9">
    <location>
        <position position="209"/>
    </location>
    <ligand>
        <name>1-deoxy-D-xylulose 5-phosphate</name>
        <dbReference type="ChEBI" id="CHEBI:57792"/>
    </ligand>
</feature>
<organism evidence="13 14">
    <name type="scientific">Kosmotoga olearia (strain ATCC BAA-1733 / DSM 21960 / TBF 19.5.1)</name>
    <dbReference type="NCBI Taxonomy" id="521045"/>
    <lineage>
        <taxon>Bacteria</taxon>
        <taxon>Thermotogati</taxon>
        <taxon>Thermotogota</taxon>
        <taxon>Thermotogae</taxon>
        <taxon>Kosmotogales</taxon>
        <taxon>Kosmotogaceae</taxon>
        <taxon>Kosmotoga</taxon>
    </lineage>
</organism>
<dbReference type="EMBL" id="CP001634">
    <property type="protein sequence ID" value="ACR79618.1"/>
    <property type="molecule type" value="Genomic_DNA"/>
</dbReference>
<dbReference type="STRING" id="521045.Kole_0909"/>
<feature type="binding site" evidence="9">
    <location>
        <position position="212"/>
    </location>
    <ligand>
        <name>1-deoxy-D-xylulose 5-phosphate</name>
        <dbReference type="ChEBI" id="CHEBI:57792"/>
    </ligand>
</feature>
<feature type="binding site" evidence="9">
    <location>
        <position position="167"/>
    </location>
    <ligand>
        <name>1-deoxy-D-xylulose 5-phosphate</name>
        <dbReference type="ChEBI" id="CHEBI:57792"/>
    </ligand>
</feature>
<sequence>MKKIAIVGSTGSIGTQTLEVIRKLDNFRVVAMACGHNFSLFERQLHEFSPEYAAMLEPNRELEVNFPSVKFFYGAEGIEEMLEIAKPDYTVLAASGAIGLRYSLKAIEHSKRLCLANKESIVCGGKLLLEKAKRYSAEIIPVDSEHSALFQLLRGDVRPEKIFITASGGALRDYPLDRINEVTLKDVLNHPVWSMGVRITVDSATMVNKGLEIIEAHYLFSYDEKDILTYVCKNSAIHAGVIYSDGTIKLHIGKPDMRIPIAYSLTYPQRAALKDFTASPLDYSLSLEEIDYRRYPALKLAREIIGIPSKQIAFNAADEIAVKNFVEGRISFGSIYRIIEKTIERIEPISPKDFEEVQAIDVLARKIAQEEVRKCSR</sequence>
<dbReference type="Pfam" id="PF08436">
    <property type="entry name" value="DXP_redisom_C"/>
    <property type="match status" value="1"/>
</dbReference>
<dbReference type="HOGENOM" id="CLU_035714_0_0_0"/>
<comment type="catalytic activity">
    <reaction evidence="8">
        <text>2-C-methyl-D-erythritol 4-phosphate + NADP(+) = 1-deoxy-D-xylulose 5-phosphate + NADPH + H(+)</text>
        <dbReference type="Rhea" id="RHEA:13717"/>
        <dbReference type="ChEBI" id="CHEBI:15378"/>
        <dbReference type="ChEBI" id="CHEBI:57783"/>
        <dbReference type="ChEBI" id="CHEBI:57792"/>
        <dbReference type="ChEBI" id="CHEBI:58262"/>
        <dbReference type="ChEBI" id="CHEBI:58349"/>
        <dbReference type="EC" id="1.1.1.267"/>
    </reaction>
    <physiologicalReaction direction="right-to-left" evidence="8">
        <dbReference type="Rhea" id="RHEA:13719"/>
    </physiologicalReaction>
</comment>
<dbReference type="InterPro" id="IPR003821">
    <property type="entry name" value="DXP_reductoisomerase"/>
</dbReference>
<keyword evidence="3 9" id="KW-0479">Metal-binding</keyword>
<evidence type="ECO:0000256" key="5">
    <source>
        <dbReference type="ARBA" id="ARBA00023002"/>
    </source>
</evidence>
<feature type="binding site" evidence="9">
    <location>
        <position position="196"/>
    </location>
    <ligand>
        <name>NADPH</name>
        <dbReference type="ChEBI" id="CHEBI:57783"/>
    </ligand>
</feature>
<dbReference type="OrthoDB" id="9806546at2"/>
<dbReference type="GO" id="GO:0051484">
    <property type="term" value="P:isopentenyl diphosphate biosynthetic process, methylerythritol 4-phosphate pathway involved in terpenoid biosynthetic process"/>
    <property type="evidence" value="ECO:0007669"/>
    <property type="project" value="UniProtKB-ARBA"/>
</dbReference>
<comment type="function">
    <text evidence="9">Catalyzes the NADPH-dependent rearrangement and reduction of 1-deoxy-D-xylulose-5-phosphate (DXP) to 2-C-methyl-D-erythritol 4-phosphate (MEP).</text>
</comment>
<keyword evidence="4 9" id="KW-0521">NADP</keyword>
<feature type="binding site" evidence="9">
    <location>
        <position position="208"/>
    </location>
    <ligand>
        <name>1-deoxy-D-xylulose 5-phosphate</name>
        <dbReference type="ChEBI" id="CHEBI:57792"/>
    </ligand>
</feature>
<feature type="binding site" evidence="9">
    <location>
        <position position="119"/>
    </location>
    <ligand>
        <name>NADPH</name>
        <dbReference type="ChEBI" id="CHEBI:57783"/>
    </ligand>
</feature>
<dbReference type="UniPathway" id="UPA00056">
    <property type="reaction ID" value="UER00092"/>
</dbReference>
<evidence type="ECO:0000256" key="7">
    <source>
        <dbReference type="ARBA" id="ARBA00023229"/>
    </source>
</evidence>
<feature type="binding site" evidence="9">
    <location>
        <position position="212"/>
    </location>
    <ligand>
        <name>Mn(2+)</name>
        <dbReference type="ChEBI" id="CHEBI:29035"/>
    </ligand>
</feature>
<feature type="binding site" evidence="9">
    <location>
        <position position="190"/>
    </location>
    <ligand>
        <name>1-deoxy-D-xylulose 5-phosphate</name>
        <dbReference type="ChEBI" id="CHEBI:57792"/>
    </ligand>
</feature>
<evidence type="ECO:0000256" key="2">
    <source>
        <dbReference type="ARBA" id="ARBA00006825"/>
    </source>
</evidence>
<dbReference type="Gene3D" id="1.10.1740.10">
    <property type="match status" value="1"/>
</dbReference>
<dbReference type="HAMAP" id="MF_00183">
    <property type="entry name" value="DXP_reductoisom"/>
    <property type="match status" value="1"/>
</dbReference>
<evidence type="ECO:0000256" key="8">
    <source>
        <dbReference type="ARBA" id="ARBA00048543"/>
    </source>
</evidence>
<feature type="binding site" evidence="9">
    <location>
        <position position="10"/>
    </location>
    <ligand>
        <name>NADPH</name>
        <dbReference type="ChEBI" id="CHEBI:57783"/>
    </ligand>
</feature>
<dbReference type="FunFam" id="3.40.50.720:FF:000045">
    <property type="entry name" value="1-deoxy-D-xylulose 5-phosphate reductoisomerase"/>
    <property type="match status" value="1"/>
</dbReference>
<feature type="binding site" evidence="9">
    <location>
        <position position="11"/>
    </location>
    <ligand>
        <name>NADPH</name>
        <dbReference type="ChEBI" id="CHEBI:57783"/>
    </ligand>
</feature>
<dbReference type="SUPFAM" id="SSF51735">
    <property type="entry name" value="NAD(P)-binding Rossmann-fold domains"/>
    <property type="match status" value="1"/>
</dbReference>
<dbReference type="InterPro" id="IPR036169">
    <property type="entry name" value="DXPR_C_sf"/>
</dbReference>
<dbReference type="PIRSF" id="PIRSF006205">
    <property type="entry name" value="Dxp_reductismrs"/>
    <property type="match status" value="1"/>
</dbReference>
<evidence type="ECO:0000256" key="1">
    <source>
        <dbReference type="ARBA" id="ARBA00005094"/>
    </source>
</evidence>
<dbReference type="NCBIfam" id="TIGR00243">
    <property type="entry name" value="Dxr"/>
    <property type="match status" value="1"/>
</dbReference>
<evidence type="ECO:0000259" key="12">
    <source>
        <dbReference type="Pfam" id="PF13288"/>
    </source>
</evidence>
<dbReference type="GO" id="GO:0030145">
    <property type="term" value="F:manganese ion binding"/>
    <property type="evidence" value="ECO:0007669"/>
    <property type="project" value="TreeGrafter"/>
</dbReference>
<dbReference type="SUPFAM" id="SSF69055">
    <property type="entry name" value="1-deoxy-D-xylulose-5-phosphate reductoisomerase, C-terminal domain"/>
    <property type="match status" value="1"/>
</dbReference>
<feature type="binding site" evidence="9">
    <location>
        <position position="117"/>
    </location>
    <ligand>
        <name>NADPH</name>
        <dbReference type="ChEBI" id="CHEBI:57783"/>
    </ligand>
</feature>
<dbReference type="InterPro" id="IPR013512">
    <property type="entry name" value="DXP_reductoisomerase_N"/>
</dbReference>
<dbReference type="AlphaFoldDB" id="C5CGN6"/>
<feature type="binding site" evidence="9">
    <location>
        <position position="203"/>
    </location>
    <ligand>
        <name>1-deoxy-D-xylulose 5-phosphate</name>
        <dbReference type="ChEBI" id="CHEBI:57792"/>
    </ligand>
</feature>
<proteinExistence type="inferred from homology"/>
<dbReference type="Pfam" id="PF13288">
    <property type="entry name" value="DXPR_C"/>
    <property type="match status" value="1"/>
</dbReference>
<dbReference type="Pfam" id="PF02670">
    <property type="entry name" value="DXP_reductoisom"/>
    <property type="match status" value="1"/>
</dbReference>
<feature type="binding site" evidence="9">
    <location>
        <position position="35"/>
    </location>
    <ligand>
        <name>NADPH</name>
        <dbReference type="ChEBI" id="CHEBI:57783"/>
    </ligand>
</feature>
<keyword evidence="5 9" id="KW-0560">Oxidoreductase</keyword>
<gene>
    <name evidence="9" type="primary">dxr</name>
    <name evidence="13" type="ordered locus">Kole_0909</name>
</gene>
<feature type="binding site" evidence="9">
    <location>
        <position position="118"/>
    </location>
    <ligand>
        <name>1-deoxy-D-xylulose 5-phosphate</name>
        <dbReference type="ChEBI" id="CHEBI:57792"/>
    </ligand>
</feature>
<dbReference type="InterPro" id="IPR036291">
    <property type="entry name" value="NAD(P)-bd_dom_sf"/>
</dbReference>
<feature type="binding site" evidence="9">
    <location>
        <position position="143"/>
    </location>
    <ligand>
        <name>Mn(2+)</name>
        <dbReference type="ChEBI" id="CHEBI:29035"/>
    </ligand>
</feature>
<reference evidence="13 14" key="2">
    <citation type="journal article" date="2011" name="J. Bacteriol.">
        <title>Genome Sequence of Kosmotoga olearia Strain TBF 19.5.1, a Thermophilic Bacterium with a Wide Growth Temperature Range, Isolated from the Troll B Oil Platform in the North Sea.</title>
        <authorList>
            <person name="Swithers K.S."/>
            <person name="Dipippo J.L."/>
            <person name="Bruce D.C."/>
            <person name="Detter C."/>
            <person name="Tapia R."/>
            <person name="Han S."/>
            <person name="Goodwin L.A."/>
            <person name="Han J."/>
            <person name="Woyke T."/>
            <person name="Pitluck S."/>
            <person name="Pennacchio L."/>
            <person name="Nolan M."/>
            <person name="Mikhailova N."/>
            <person name="Land M.L."/>
            <person name="Nesbo C.L."/>
            <person name="Gogarten J.P."/>
            <person name="Noll K.M."/>
        </authorList>
    </citation>
    <scope>NUCLEOTIDE SEQUENCE [LARGE SCALE GENOMIC DNA]</scope>
    <source>
        <strain evidence="14">ATCC BAA-1733 / DSM 21960 / TBF 19.5.1</strain>
    </source>
</reference>
<dbReference type="KEGG" id="kol:Kole_0909"/>
<keyword evidence="14" id="KW-1185">Reference proteome</keyword>
<dbReference type="Proteomes" id="UP000002382">
    <property type="component" value="Chromosome"/>
</dbReference>
<evidence type="ECO:0000313" key="13">
    <source>
        <dbReference type="EMBL" id="ACR79618.1"/>
    </source>
</evidence>
<comment type="caution">
    <text evidence="9">Lacks conserved residue(s) required for the propagation of feature annotation.</text>
</comment>